<reference evidence="1" key="2">
    <citation type="submission" date="2024-06" db="EMBL/GenBank/DDBJ databases">
        <authorList>
            <person name="Plum-Jensen L.E."/>
            <person name="Schramm A."/>
            <person name="Marshall I.P.G."/>
        </authorList>
    </citation>
    <scope>NUCLEOTIDE SEQUENCE</scope>
    <source>
        <strain evidence="1">Rat1</strain>
    </source>
</reference>
<proteinExistence type="predicted"/>
<evidence type="ECO:0000313" key="1">
    <source>
        <dbReference type="EMBL" id="XCN73638.1"/>
    </source>
</evidence>
<name>A0AAU8LXP4_9BACT</name>
<gene>
    <name evidence="1" type="ORF">Q3M24_02470</name>
</gene>
<reference evidence="1" key="1">
    <citation type="journal article" date="2024" name="Syst. Appl. Microbiol.">
        <title>First single-strain enrichments of Electrothrix cable bacteria, description of E. aestuarii sp. nov. and E. rattekaaiensis sp. nov., and proposal of a cable bacteria taxonomy following the rules of the SeqCode.</title>
        <authorList>
            <person name="Plum-Jensen L.E."/>
            <person name="Schramm A."/>
            <person name="Marshall I.P.G."/>
        </authorList>
    </citation>
    <scope>NUCLEOTIDE SEQUENCE</scope>
    <source>
        <strain evidence="1">Rat1</strain>
    </source>
</reference>
<organism evidence="1">
    <name type="scientific">Candidatus Electrothrix aestuarii</name>
    <dbReference type="NCBI Taxonomy" id="3062594"/>
    <lineage>
        <taxon>Bacteria</taxon>
        <taxon>Pseudomonadati</taxon>
        <taxon>Thermodesulfobacteriota</taxon>
        <taxon>Desulfobulbia</taxon>
        <taxon>Desulfobulbales</taxon>
        <taxon>Desulfobulbaceae</taxon>
        <taxon>Candidatus Electrothrix</taxon>
    </lineage>
</organism>
<accession>A0AAU8LXP4</accession>
<dbReference type="AlphaFoldDB" id="A0AAU8LXP4"/>
<dbReference type="KEGG" id="eaj:Q3M24_02470"/>
<dbReference type="EMBL" id="CP159373">
    <property type="protein sequence ID" value="XCN73638.1"/>
    <property type="molecule type" value="Genomic_DNA"/>
</dbReference>
<sequence length="68" mass="7742">MSDSIIKEVRRVREQHAAGMSYDLDRIYDDLKAGERKHAAEGWAVVPPPPVPPQEPDLALQRTRFACR</sequence>
<protein>
    <submittedName>
        <fullName evidence="1">Uncharacterized protein</fullName>
    </submittedName>
</protein>